<dbReference type="Pfam" id="PF14518">
    <property type="entry name" value="Haem_oxygenas_2"/>
    <property type="match status" value="1"/>
</dbReference>
<evidence type="ECO:0000256" key="1">
    <source>
        <dbReference type="ARBA" id="ARBA00023002"/>
    </source>
</evidence>
<gene>
    <name evidence="2" type="ORF">HA252_01995</name>
    <name evidence="3" type="ORF">J4203_07580</name>
</gene>
<dbReference type="EMBL" id="JAGVWE010000006">
    <property type="protein sequence ID" value="MBS3063696.1"/>
    <property type="molecule type" value="Genomic_DNA"/>
</dbReference>
<dbReference type="EMBL" id="DUGH01000047">
    <property type="protein sequence ID" value="HIH16156.1"/>
    <property type="molecule type" value="Genomic_DNA"/>
</dbReference>
<dbReference type="InterPro" id="IPR039068">
    <property type="entry name" value="PqqC-like"/>
</dbReference>
<keyword evidence="1" id="KW-0560">Oxidoreductase</keyword>
<dbReference type="InterPro" id="IPR016084">
    <property type="entry name" value="Haem_Oase-like_multi-hlx"/>
</dbReference>
<organism evidence="2 4">
    <name type="scientific">Candidatus Iainarchaeum sp</name>
    <dbReference type="NCBI Taxonomy" id="3101447"/>
    <lineage>
        <taxon>Archaea</taxon>
        <taxon>Candidatus Iainarchaeota</taxon>
        <taxon>Candidatus Iainarchaeia</taxon>
        <taxon>Candidatus Iainarchaeales</taxon>
        <taxon>Candidatus Iainarchaeaceae</taxon>
        <taxon>Candidatus Iainarchaeum</taxon>
    </lineage>
</organism>
<dbReference type="SMART" id="SM01236">
    <property type="entry name" value="Haem_oxygenase_2"/>
    <property type="match status" value="1"/>
</dbReference>
<dbReference type="Proteomes" id="UP000678237">
    <property type="component" value="Unassembled WGS sequence"/>
</dbReference>
<dbReference type="InterPro" id="IPR027572">
    <property type="entry name" value="Fol-rel_CADD"/>
</dbReference>
<reference evidence="3" key="3">
    <citation type="submission" date="2021-05" db="EMBL/GenBank/DDBJ databases">
        <title>Protein family content uncovers lineage relationships and bacterial pathway maintenance mechanisms in DPANN archaea.</title>
        <authorList>
            <person name="Castelle C.J."/>
            <person name="Meheust R."/>
            <person name="Jaffe A.L."/>
            <person name="Seitz K."/>
            <person name="Gong X."/>
            <person name="Baker B.J."/>
            <person name="Banfield J.F."/>
        </authorList>
    </citation>
    <scope>NUCLEOTIDE SEQUENCE</scope>
    <source>
        <strain evidence="3">RIFCSPLOWO2_01_FULL_58_19</strain>
    </source>
</reference>
<proteinExistence type="predicted"/>
<evidence type="ECO:0000313" key="2">
    <source>
        <dbReference type="EMBL" id="HIH16156.1"/>
    </source>
</evidence>
<evidence type="ECO:0000313" key="4">
    <source>
        <dbReference type="Proteomes" id="UP000564964"/>
    </source>
</evidence>
<dbReference type="GO" id="GO:0016491">
    <property type="term" value="F:oxidoreductase activity"/>
    <property type="evidence" value="ECO:0007669"/>
    <property type="project" value="UniProtKB-KW"/>
</dbReference>
<dbReference type="Gene3D" id="1.20.910.10">
    <property type="entry name" value="Heme oxygenase-like"/>
    <property type="match status" value="1"/>
</dbReference>
<reference evidence="2" key="1">
    <citation type="journal article" date="2020" name="bioRxiv">
        <title>A rank-normalized archaeal taxonomy based on genome phylogeny resolves widespread incomplete and uneven classifications.</title>
        <authorList>
            <person name="Rinke C."/>
            <person name="Chuvochina M."/>
            <person name="Mussig A.J."/>
            <person name="Chaumeil P.-A."/>
            <person name="Waite D.W."/>
            <person name="Whitman W.B."/>
            <person name="Parks D.H."/>
            <person name="Hugenholtz P."/>
        </authorList>
    </citation>
    <scope>NUCLEOTIDE SEQUENCE</scope>
    <source>
        <strain evidence="2">UBA10219</strain>
    </source>
</reference>
<name>A0A7J4JLL6_9ARCH</name>
<dbReference type="PANTHER" id="PTHR40279">
    <property type="entry name" value="PQQC-LIKE PROTEIN"/>
    <property type="match status" value="1"/>
</dbReference>
<dbReference type="PANTHER" id="PTHR40279:SF3">
    <property type="entry name" value="4-AMINOBENZOATE SYNTHASE"/>
    <property type="match status" value="1"/>
</dbReference>
<dbReference type="NCBIfam" id="TIGR04305">
    <property type="entry name" value="fol_rel_CADD"/>
    <property type="match status" value="1"/>
</dbReference>
<dbReference type="AlphaFoldDB" id="A0A7J4JLL6"/>
<sequence length="232" mass="25901">MTAFIQAIEEILVERSLTRHPFYQVWSQGGLSRESLREYARQYYHLERAFPAYLQNLLALAPSEEARQAIRENLRDELGQNPANPKPHTRLWLDFAEGLGLNEAQATTAVPIRETAAEVNAFTRLTKGSYLEGLAALLAYEAMLPAVSESKMDGLRKFYGLSDAKSLGFFSTHAIADVQHSNAWRHLLAEAVQSKEDEAKAIQAVNQAVDAMWGFLDGVMQQFVPAEAKAMC</sequence>
<dbReference type="Proteomes" id="UP000564964">
    <property type="component" value="Unassembled WGS sequence"/>
</dbReference>
<comment type="caution">
    <text evidence="2">The sequence shown here is derived from an EMBL/GenBank/DDBJ whole genome shotgun (WGS) entry which is preliminary data.</text>
</comment>
<accession>A0A7J4JLL6</accession>
<protein>
    <submittedName>
        <fullName evidence="2">CADD family putative folate metabolism protein</fullName>
    </submittedName>
</protein>
<dbReference type="SUPFAM" id="SSF48613">
    <property type="entry name" value="Heme oxygenase-like"/>
    <property type="match status" value="1"/>
</dbReference>
<reference evidence="3" key="2">
    <citation type="submission" date="2021-03" db="EMBL/GenBank/DDBJ databases">
        <authorList>
            <person name="Jaffe A."/>
        </authorList>
    </citation>
    <scope>NUCLEOTIDE SEQUENCE</scope>
    <source>
        <strain evidence="3">RIFCSPLOWO2_01_FULL_58_19</strain>
    </source>
</reference>
<evidence type="ECO:0000313" key="3">
    <source>
        <dbReference type="EMBL" id="MBS3063696.1"/>
    </source>
</evidence>